<evidence type="ECO:0000313" key="1">
    <source>
        <dbReference type="EMBL" id="CBI07819.1"/>
    </source>
</evidence>
<dbReference type="GO" id="GO:0032259">
    <property type="term" value="P:methylation"/>
    <property type="evidence" value="ECO:0007669"/>
    <property type="project" value="UniProtKB-KW"/>
</dbReference>
<keyword evidence="1" id="KW-0808">Transferase</keyword>
<name>E6QKP9_9ZZZZ</name>
<dbReference type="EMBL" id="CABQ01000146">
    <property type="protein sequence ID" value="CBI07819.1"/>
    <property type="molecule type" value="Genomic_DNA"/>
</dbReference>
<dbReference type="AlphaFoldDB" id="E6QKP9"/>
<protein>
    <submittedName>
        <fullName evidence="1">Methyltransferase type 11</fullName>
    </submittedName>
</protein>
<proteinExistence type="predicted"/>
<gene>
    <name evidence="1" type="ORF">CARN6_1214</name>
</gene>
<reference evidence="1" key="1">
    <citation type="submission" date="2009-10" db="EMBL/GenBank/DDBJ databases">
        <title>Diversity of trophic interactions inside an arsenic-rich microbial ecosystem.</title>
        <authorList>
            <person name="Bertin P.N."/>
            <person name="Heinrich-Salmeron A."/>
            <person name="Pelletier E."/>
            <person name="Goulhen-Chollet F."/>
            <person name="Arsene-Ploetze F."/>
            <person name="Gallien S."/>
            <person name="Calteau A."/>
            <person name="Vallenet D."/>
            <person name="Casiot C."/>
            <person name="Chane-Woon-Ming B."/>
            <person name="Giloteaux L."/>
            <person name="Barakat M."/>
            <person name="Bonnefoy V."/>
            <person name="Bruneel O."/>
            <person name="Chandler M."/>
            <person name="Cleiss J."/>
            <person name="Duran R."/>
            <person name="Elbaz-Poulichet F."/>
            <person name="Fonknechten N."/>
            <person name="Lauga B."/>
            <person name="Mornico D."/>
            <person name="Ortet P."/>
            <person name="Schaeffer C."/>
            <person name="Siguier P."/>
            <person name="Alexander Thil Smith A."/>
            <person name="Van Dorsselaer A."/>
            <person name="Weissenbach J."/>
            <person name="Medigue C."/>
            <person name="Le Paslier D."/>
        </authorList>
    </citation>
    <scope>NUCLEOTIDE SEQUENCE</scope>
</reference>
<sequence length="57" mass="5920">MGKALGSGRGLFVRKVREKSASASGLTGDDREDLFEAALTIGEGLVHLAADEECVGK</sequence>
<organism evidence="1">
    <name type="scientific">mine drainage metagenome</name>
    <dbReference type="NCBI Taxonomy" id="410659"/>
    <lineage>
        <taxon>unclassified sequences</taxon>
        <taxon>metagenomes</taxon>
        <taxon>ecological metagenomes</taxon>
    </lineage>
</organism>
<accession>E6QKP9</accession>
<comment type="caution">
    <text evidence="1">The sequence shown here is derived from an EMBL/GenBank/DDBJ whole genome shotgun (WGS) entry which is preliminary data.</text>
</comment>
<dbReference type="GO" id="GO:0008168">
    <property type="term" value="F:methyltransferase activity"/>
    <property type="evidence" value="ECO:0007669"/>
    <property type="project" value="UniProtKB-KW"/>
</dbReference>
<keyword evidence="1" id="KW-0489">Methyltransferase</keyword>